<evidence type="ECO:0008006" key="3">
    <source>
        <dbReference type="Google" id="ProtNLM"/>
    </source>
</evidence>
<dbReference type="Proteomes" id="UP001500902">
    <property type="component" value="Unassembled WGS sequence"/>
</dbReference>
<dbReference type="RefSeq" id="WP_344873381.1">
    <property type="nucleotide sequence ID" value="NZ_BAAAZP010000013.1"/>
</dbReference>
<dbReference type="EMBL" id="BAAAZP010000013">
    <property type="protein sequence ID" value="GAA3649076.1"/>
    <property type="molecule type" value="Genomic_DNA"/>
</dbReference>
<proteinExistence type="predicted"/>
<keyword evidence="2" id="KW-1185">Reference proteome</keyword>
<protein>
    <recommendedName>
        <fullName evidence="3">SMI1/KNR4 family protein</fullName>
    </recommendedName>
</protein>
<reference evidence="2" key="1">
    <citation type="journal article" date="2019" name="Int. J. Syst. Evol. Microbiol.">
        <title>The Global Catalogue of Microorganisms (GCM) 10K type strain sequencing project: providing services to taxonomists for standard genome sequencing and annotation.</title>
        <authorList>
            <consortium name="The Broad Institute Genomics Platform"/>
            <consortium name="The Broad Institute Genome Sequencing Center for Infectious Disease"/>
            <person name="Wu L."/>
            <person name="Ma J."/>
        </authorList>
    </citation>
    <scope>NUCLEOTIDE SEQUENCE [LARGE SCALE GENOMIC DNA]</scope>
    <source>
        <strain evidence="2">JCM 16904</strain>
    </source>
</reference>
<comment type="caution">
    <text evidence="1">The sequence shown here is derived from an EMBL/GenBank/DDBJ whole genome shotgun (WGS) entry which is preliminary data.</text>
</comment>
<gene>
    <name evidence="1" type="ORF">GCM10022224_009820</name>
</gene>
<evidence type="ECO:0000313" key="1">
    <source>
        <dbReference type="EMBL" id="GAA3649076.1"/>
    </source>
</evidence>
<name>A0ABP7B4G7_9ACTN</name>
<evidence type="ECO:0000313" key="2">
    <source>
        <dbReference type="Proteomes" id="UP001500902"/>
    </source>
</evidence>
<accession>A0ABP7B4G7</accession>
<sequence length="108" mass="11630">MADKPLRVFLHEVHAGFISGMGAGYGPTRPAYMETLADLSGLPDDDLDEEDELIASTRLLVIATDGGHLQYCLSSDLAPGQVALAYEGDIDPQDLALRLDALMLSRLE</sequence>
<organism evidence="1 2">
    <name type="scientific">Nonomuraea antimicrobica</name>
    <dbReference type="NCBI Taxonomy" id="561173"/>
    <lineage>
        <taxon>Bacteria</taxon>
        <taxon>Bacillati</taxon>
        <taxon>Actinomycetota</taxon>
        <taxon>Actinomycetes</taxon>
        <taxon>Streptosporangiales</taxon>
        <taxon>Streptosporangiaceae</taxon>
        <taxon>Nonomuraea</taxon>
    </lineage>
</organism>